<name>A0A7U5D269_CLOSG</name>
<gene>
    <name evidence="1" type="ORF">CLSPO_c07170</name>
</gene>
<proteinExistence type="predicted"/>
<evidence type="ECO:0000313" key="2">
    <source>
        <dbReference type="Proteomes" id="UP000033052"/>
    </source>
</evidence>
<dbReference type="AlphaFoldDB" id="A0A7U5D269"/>
<evidence type="ECO:0000313" key="1">
    <source>
        <dbReference type="EMBL" id="AKC61438.1"/>
    </source>
</evidence>
<dbReference type="Proteomes" id="UP000033052">
    <property type="component" value="Chromosome"/>
</dbReference>
<dbReference type="KEGG" id="cld:CLSPO_c07170"/>
<dbReference type="RefSeq" id="WP_003492942.1">
    <property type="nucleotide sequence ID" value="NZ_CBCRVC010000011.1"/>
</dbReference>
<organism evidence="1 2">
    <name type="scientific">Clostridium sporogenes</name>
    <dbReference type="NCBI Taxonomy" id="1509"/>
    <lineage>
        <taxon>Bacteria</taxon>
        <taxon>Bacillati</taxon>
        <taxon>Bacillota</taxon>
        <taxon>Clostridia</taxon>
        <taxon>Eubacteriales</taxon>
        <taxon>Clostridiaceae</taxon>
        <taxon>Clostridium</taxon>
    </lineage>
</organism>
<protein>
    <submittedName>
        <fullName evidence="1">Uncharacterized protein</fullName>
    </submittedName>
</protein>
<accession>A0A7U5D269</accession>
<dbReference type="EMBL" id="CP009225">
    <property type="protein sequence ID" value="AKC61438.1"/>
    <property type="molecule type" value="Genomic_DNA"/>
</dbReference>
<sequence length="52" mass="5744">MFLIPVVMIFTKLLALNGAIYAQPVADIISTLITIPLAIKVKNDLKYSLKLN</sequence>
<reference evidence="1 2" key="1">
    <citation type="journal article" date="2015" name="PLoS ONE">
        <title>A universal mariner transposon system for forward genetic studies in the genus clostridium.</title>
        <authorList>
            <person name="Zhang Y."/>
            <person name="Grosse-Honebrink A."/>
            <person name="Minton N.P."/>
        </authorList>
    </citation>
    <scope>NUCLEOTIDE SEQUENCE [LARGE SCALE GENOMIC DNA]</scope>
    <source>
        <strain evidence="1 2">NCIMB 10696</strain>
    </source>
</reference>